<keyword evidence="4" id="KW-0408">Iron</keyword>
<proteinExistence type="inferred from homology"/>
<dbReference type="SUPFAM" id="SSF54292">
    <property type="entry name" value="2Fe-2S ferredoxin-like"/>
    <property type="match status" value="1"/>
</dbReference>
<keyword evidence="2" id="KW-0001">2Fe-2S</keyword>
<protein>
    <recommendedName>
        <fullName evidence="7">2Fe-2S ferredoxin-type domain-containing protein</fullName>
    </recommendedName>
</protein>
<evidence type="ECO:0000313" key="8">
    <source>
        <dbReference type="EMBL" id="KAG2487420.1"/>
    </source>
</evidence>
<evidence type="ECO:0000256" key="4">
    <source>
        <dbReference type="ARBA" id="ARBA00023004"/>
    </source>
</evidence>
<keyword evidence="9" id="KW-1185">Reference proteome</keyword>
<dbReference type="GO" id="GO:0005739">
    <property type="term" value="C:mitochondrion"/>
    <property type="evidence" value="ECO:0007669"/>
    <property type="project" value="TreeGrafter"/>
</dbReference>
<dbReference type="PANTHER" id="PTHR23426">
    <property type="entry name" value="FERREDOXIN/ADRENODOXIN"/>
    <property type="match status" value="1"/>
</dbReference>
<accession>A0A836BSN1</accession>
<reference evidence="8" key="1">
    <citation type="journal article" date="2020" name="bioRxiv">
        <title>Comparative genomics of Chlamydomonas.</title>
        <authorList>
            <person name="Craig R.J."/>
            <person name="Hasan A.R."/>
            <person name="Ness R.W."/>
            <person name="Keightley P.D."/>
        </authorList>
    </citation>
    <scope>NUCLEOTIDE SEQUENCE</scope>
    <source>
        <strain evidence="8">CCAP 11/70</strain>
    </source>
</reference>
<evidence type="ECO:0000256" key="5">
    <source>
        <dbReference type="ARBA" id="ARBA00023014"/>
    </source>
</evidence>
<keyword evidence="5" id="KW-0411">Iron-sulfur</keyword>
<evidence type="ECO:0000256" key="2">
    <source>
        <dbReference type="ARBA" id="ARBA00022714"/>
    </source>
</evidence>
<dbReference type="PANTHER" id="PTHR23426:SF65">
    <property type="entry name" value="FERREDOXIN-2, MITOCHONDRIAL"/>
    <property type="match status" value="1"/>
</dbReference>
<dbReference type="InterPro" id="IPR001055">
    <property type="entry name" value="Adrenodoxin-like"/>
</dbReference>
<dbReference type="GO" id="GO:0009055">
    <property type="term" value="F:electron transfer activity"/>
    <property type="evidence" value="ECO:0007669"/>
    <property type="project" value="TreeGrafter"/>
</dbReference>
<dbReference type="InterPro" id="IPR001041">
    <property type="entry name" value="2Fe-2S_ferredoxin-type"/>
</dbReference>
<sequence>MVANSAVGTVKLTVQQAKEGTREIEVESGDQLRAVLMAEKIDLYTTWGKVWQCGGVGQCGTCIVEVKSGGELLSERTAVEDKKLNGKPASWRLACQTLVGDGENSGEVTVATKPQ</sequence>
<dbReference type="OrthoDB" id="5987010at2759"/>
<dbReference type="GO" id="GO:0046872">
    <property type="term" value="F:metal ion binding"/>
    <property type="evidence" value="ECO:0007669"/>
    <property type="project" value="UniProtKB-KW"/>
</dbReference>
<organism evidence="8 9">
    <name type="scientific">Edaphochlamys debaryana</name>
    <dbReference type="NCBI Taxonomy" id="47281"/>
    <lineage>
        <taxon>Eukaryota</taxon>
        <taxon>Viridiplantae</taxon>
        <taxon>Chlorophyta</taxon>
        <taxon>core chlorophytes</taxon>
        <taxon>Chlorophyceae</taxon>
        <taxon>CS clade</taxon>
        <taxon>Chlamydomonadales</taxon>
        <taxon>Chlamydomonadales incertae sedis</taxon>
        <taxon>Edaphochlamys</taxon>
    </lineage>
</organism>
<evidence type="ECO:0000256" key="3">
    <source>
        <dbReference type="ARBA" id="ARBA00022723"/>
    </source>
</evidence>
<dbReference type="InterPro" id="IPR036010">
    <property type="entry name" value="2Fe-2S_ferredoxin-like_sf"/>
</dbReference>
<dbReference type="Pfam" id="PF00111">
    <property type="entry name" value="Fer2"/>
    <property type="match status" value="1"/>
</dbReference>
<dbReference type="InterPro" id="IPR012675">
    <property type="entry name" value="Beta-grasp_dom_sf"/>
</dbReference>
<comment type="similarity">
    <text evidence="1">Belongs to the adrenodoxin/putidaredoxin family.</text>
</comment>
<dbReference type="GO" id="GO:0051537">
    <property type="term" value="F:2 iron, 2 sulfur cluster binding"/>
    <property type="evidence" value="ECO:0007669"/>
    <property type="project" value="UniProtKB-KW"/>
</dbReference>
<dbReference type="Proteomes" id="UP000612055">
    <property type="component" value="Unassembled WGS sequence"/>
</dbReference>
<gene>
    <name evidence="8" type="ORF">HYH03_013988</name>
</gene>
<evidence type="ECO:0000256" key="6">
    <source>
        <dbReference type="ARBA" id="ARBA00034078"/>
    </source>
</evidence>
<evidence type="ECO:0000256" key="1">
    <source>
        <dbReference type="ARBA" id="ARBA00010914"/>
    </source>
</evidence>
<comment type="cofactor">
    <cofactor evidence="6">
        <name>[2Fe-2S] cluster</name>
        <dbReference type="ChEBI" id="CHEBI:190135"/>
    </cofactor>
</comment>
<feature type="domain" description="2Fe-2S ferredoxin-type" evidence="7">
    <location>
        <begin position="8"/>
        <end position="115"/>
    </location>
</feature>
<evidence type="ECO:0000313" key="9">
    <source>
        <dbReference type="Proteomes" id="UP000612055"/>
    </source>
</evidence>
<dbReference type="EMBL" id="JAEHOE010000097">
    <property type="protein sequence ID" value="KAG2487420.1"/>
    <property type="molecule type" value="Genomic_DNA"/>
</dbReference>
<keyword evidence="3" id="KW-0479">Metal-binding</keyword>
<name>A0A836BSN1_9CHLO</name>
<evidence type="ECO:0000259" key="7">
    <source>
        <dbReference type="PROSITE" id="PS51085"/>
    </source>
</evidence>
<dbReference type="PROSITE" id="PS51085">
    <property type="entry name" value="2FE2S_FER_2"/>
    <property type="match status" value="1"/>
</dbReference>
<dbReference type="Gene3D" id="3.10.20.30">
    <property type="match status" value="1"/>
</dbReference>
<comment type="caution">
    <text evidence="8">The sequence shown here is derived from an EMBL/GenBank/DDBJ whole genome shotgun (WGS) entry which is preliminary data.</text>
</comment>
<dbReference type="CDD" id="cd00207">
    <property type="entry name" value="fer2"/>
    <property type="match status" value="1"/>
</dbReference>
<dbReference type="AlphaFoldDB" id="A0A836BSN1"/>
<dbReference type="GO" id="GO:0140647">
    <property type="term" value="P:P450-containing electron transport chain"/>
    <property type="evidence" value="ECO:0007669"/>
    <property type="project" value="InterPro"/>
</dbReference>